<dbReference type="Gene3D" id="3.60.70.12">
    <property type="entry name" value="L-amino peptidase D-ALA esterase/amidase"/>
    <property type="match status" value="1"/>
</dbReference>
<keyword evidence="4" id="KW-1185">Reference proteome</keyword>
<dbReference type="Proteomes" id="UP000250321">
    <property type="component" value="Unassembled WGS sequence"/>
</dbReference>
<organism evidence="3 4">
    <name type="scientific">Prunus yedoensis var. nudiflora</name>
    <dbReference type="NCBI Taxonomy" id="2094558"/>
    <lineage>
        <taxon>Eukaryota</taxon>
        <taxon>Viridiplantae</taxon>
        <taxon>Streptophyta</taxon>
        <taxon>Embryophyta</taxon>
        <taxon>Tracheophyta</taxon>
        <taxon>Spermatophyta</taxon>
        <taxon>Magnoliopsida</taxon>
        <taxon>eudicotyledons</taxon>
        <taxon>Gunneridae</taxon>
        <taxon>Pentapetalae</taxon>
        <taxon>rosids</taxon>
        <taxon>fabids</taxon>
        <taxon>Rosales</taxon>
        <taxon>Rosaceae</taxon>
        <taxon>Amygdaloideae</taxon>
        <taxon>Amygdaleae</taxon>
        <taxon>Prunus</taxon>
    </lineage>
</organism>
<gene>
    <name evidence="3" type="ORF">Pyn_29499</name>
</gene>
<evidence type="ECO:0000313" key="3">
    <source>
        <dbReference type="EMBL" id="PQQ02043.1"/>
    </source>
</evidence>
<dbReference type="InterPro" id="IPR016117">
    <property type="entry name" value="ArgJ-like_dom_sf"/>
</dbReference>
<keyword evidence="2" id="KW-0511">Multifunctional enzyme</keyword>
<dbReference type="GO" id="GO:0004358">
    <property type="term" value="F:L-glutamate N-acetyltransferase activity, acting on acetyl-L-ornithine as donor"/>
    <property type="evidence" value="ECO:0007669"/>
    <property type="project" value="InterPro"/>
</dbReference>
<evidence type="ECO:0000256" key="2">
    <source>
        <dbReference type="ARBA" id="ARBA00023268"/>
    </source>
</evidence>
<keyword evidence="1" id="KW-0055">Arginine biosynthesis</keyword>
<protein>
    <submittedName>
        <fullName evidence="3">Uncharacterized protein</fullName>
    </submittedName>
</protein>
<evidence type="ECO:0000313" key="4">
    <source>
        <dbReference type="Proteomes" id="UP000250321"/>
    </source>
</evidence>
<evidence type="ECO:0000256" key="1">
    <source>
        <dbReference type="ARBA" id="ARBA00022571"/>
    </source>
</evidence>
<dbReference type="AlphaFoldDB" id="A0A314Y732"/>
<dbReference type="SUPFAM" id="SSF56266">
    <property type="entry name" value="DmpA/ArgJ-like"/>
    <property type="match status" value="1"/>
</dbReference>
<dbReference type="InterPro" id="IPR002813">
    <property type="entry name" value="Arg_biosynth_ArgJ"/>
</dbReference>
<accession>A0A314Y732</accession>
<comment type="caution">
    <text evidence="3">The sequence shown here is derived from an EMBL/GenBank/DDBJ whole genome shotgun (WGS) entry which is preliminary data.</text>
</comment>
<dbReference type="EMBL" id="PJQY01001509">
    <property type="protein sequence ID" value="PQQ02043.1"/>
    <property type="molecule type" value="Genomic_DNA"/>
</dbReference>
<dbReference type="Pfam" id="PF01960">
    <property type="entry name" value="ArgJ"/>
    <property type="match status" value="1"/>
</dbReference>
<dbReference type="GO" id="GO:0006526">
    <property type="term" value="P:L-arginine biosynthetic process"/>
    <property type="evidence" value="ECO:0007669"/>
    <property type="project" value="UniProtKB-KW"/>
</dbReference>
<proteinExistence type="predicted"/>
<name>A0A314Y732_PRUYE</name>
<sequence length="80" mass="8878">MAKGSGMIHPNMATMLGVVDTVEEAVNYILKREDKYKGVVFVQTSSPQSACVSLDLLSAVVPLWKLCTEVRWRRVVRTAP</sequence>
<reference evidence="3 4" key="1">
    <citation type="submission" date="2018-02" db="EMBL/GenBank/DDBJ databases">
        <title>Draft genome of wild Prunus yedoensis var. nudiflora.</title>
        <authorList>
            <person name="Baek S."/>
            <person name="Kim J.-H."/>
            <person name="Choi K."/>
            <person name="Kim G.-B."/>
            <person name="Cho A."/>
            <person name="Jang H."/>
            <person name="Shin C.-H."/>
            <person name="Yu H.-J."/>
            <person name="Mun J.-H."/>
        </authorList>
    </citation>
    <scope>NUCLEOTIDE SEQUENCE [LARGE SCALE GENOMIC DNA]</scope>
    <source>
        <strain evidence="4">cv. Jeju island</strain>
        <tissue evidence="3">Leaf</tissue>
    </source>
</reference>
<keyword evidence="1" id="KW-0028">Amino-acid biosynthesis</keyword>